<accession>A0A4R3TL80</accession>
<dbReference type="AlphaFoldDB" id="A0A4R3TL80"/>
<dbReference type="RefSeq" id="WP_008687314.1">
    <property type="nucleotide sequence ID" value="NZ_DBFJFZ010000012.1"/>
</dbReference>
<reference evidence="2 3" key="1">
    <citation type="submission" date="2019-03" db="EMBL/GenBank/DDBJ databases">
        <title>Genomic Encyclopedia of Type Strains, Phase IV (KMG-IV): sequencing the most valuable type-strain genomes for metagenomic binning, comparative biology and taxonomic classification.</title>
        <authorList>
            <person name="Goeker M."/>
        </authorList>
    </citation>
    <scope>NUCLEOTIDE SEQUENCE [LARGE SCALE GENOMIC DNA]</scope>
    <source>
        <strain evidence="2 3">DSM 29481</strain>
    </source>
</reference>
<dbReference type="Proteomes" id="UP000295773">
    <property type="component" value="Unassembled WGS sequence"/>
</dbReference>
<evidence type="ECO:0000313" key="2">
    <source>
        <dbReference type="EMBL" id="TCU63150.1"/>
    </source>
</evidence>
<dbReference type="InterPro" id="IPR010806">
    <property type="entry name" value="Poxvirus_TNF-rcpt-II_C"/>
</dbReference>
<organism evidence="2 3">
    <name type="scientific">Longicatena caecimuris</name>
    <dbReference type="NCBI Taxonomy" id="1796635"/>
    <lineage>
        <taxon>Bacteria</taxon>
        <taxon>Bacillati</taxon>
        <taxon>Bacillota</taxon>
        <taxon>Erysipelotrichia</taxon>
        <taxon>Erysipelotrichales</taxon>
        <taxon>Erysipelotrichaceae</taxon>
        <taxon>Longicatena</taxon>
    </lineage>
</organism>
<comment type="caution">
    <text evidence="2">The sequence shown here is derived from an EMBL/GenBank/DDBJ whole genome shotgun (WGS) entry which is preliminary data.</text>
</comment>
<evidence type="ECO:0000259" key="1">
    <source>
        <dbReference type="Pfam" id="PF07190"/>
    </source>
</evidence>
<evidence type="ECO:0000313" key="3">
    <source>
        <dbReference type="Proteomes" id="UP000295773"/>
    </source>
</evidence>
<dbReference type="EMBL" id="SMBP01000002">
    <property type="protein sequence ID" value="TCU63150.1"/>
    <property type="molecule type" value="Genomic_DNA"/>
</dbReference>
<feature type="domain" description="Poxvirus TNF receptor-II C-terminal" evidence="1">
    <location>
        <begin position="16"/>
        <end position="160"/>
    </location>
</feature>
<protein>
    <submittedName>
        <fullName evidence="2">Uncharacterized protein DUF1406</fullName>
    </submittedName>
</protein>
<proteinExistence type="predicted"/>
<gene>
    <name evidence="2" type="ORF">EDD61_102153</name>
</gene>
<sequence length="172" mass="19807">MRHYSDIPDNQMKLRKLLAVWLLCFAMAGCSSNDSPSMEEIDFRLENAGYEVTGYKGSEDKIIGMVIIKLNTKITLTNEKGKLSSITYMDTLSKNQYTIDVTNDSAMSIVNHKQQVCMYDIEGGKQQKNPSICDQKDEEHGKKLHDDFYAFLKELDIDVSELTQYYNWFMTD</sequence>
<keyword evidence="3" id="KW-1185">Reference proteome</keyword>
<dbReference type="Pfam" id="PF07190">
    <property type="entry name" value="CrmD_SECRET"/>
    <property type="match status" value="1"/>
</dbReference>
<name>A0A4R3TL80_9FIRM</name>
<dbReference type="PROSITE" id="PS51257">
    <property type="entry name" value="PROKAR_LIPOPROTEIN"/>
    <property type="match status" value="1"/>
</dbReference>